<organism evidence="4">
    <name type="scientific">hydrothermal vent metagenome</name>
    <dbReference type="NCBI Taxonomy" id="652676"/>
    <lineage>
        <taxon>unclassified sequences</taxon>
        <taxon>metagenomes</taxon>
        <taxon>ecological metagenomes</taxon>
    </lineage>
</organism>
<dbReference type="InterPro" id="IPR007507">
    <property type="entry name" value="Glycos_transf_N"/>
</dbReference>
<keyword evidence="4" id="KW-0328">Glycosyltransferase</keyword>
<sequence>MIFVYNFLQILFLAIGLPLLVPLVLIRRKYRGRTMTRLGFIPAGIIPAPPPGRGKIIWIHALSVGEVTSALPLVRGIRESMPTAVIIFSAATRTGMEVAEQYIRPFADQITPAPLDLLFAVNRYIRTIRPDLFILVESDFWPNWLNQLRRHNIPAMLVNGRMSDRSFRLYRRFRFFFKPMFRCLTLLSMQTEEGAAQMRQLGLPGQRILALGNLKYDTVQTAPETEDRQDARRRAAPNIIEDSIVWVCGSTHRGEEEIILDAYARLKAGTDRLALIIAPRDIGRSREIMHLAEARGLQAGRRTAPPERPGQMLILDTIGELASFYRLARVAFIGGSLVARGGHNPLEAAAHGVPVLFGPHMEDFREIARDLVQCGGAAIVNSEADLTRAVQRILDDDRGRASMSAAAAGLVAANAGVVARHLQEIERLLNKPSVVP</sequence>
<dbReference type="PANTHER" id="PTHR42755:SF1">
    <property type="entry name" value="3-DEOXY-D-MANNO-OCTULOSONIC ACID TRANSFERASE, MITOCHONDRIAL-RELATED"/>
    <property type="match status" value="1"/>
</dbReference>
<dbReference type="InterPro" id="IPR038107">
    <property type="entry name" value="Glycos_transf_N_sf"/>
</dbReference>
<dbReference type="SUPFAM" id="SSF53756">
    <property type="entry name" value="UDP-Glycosyltransferase/glycogen phosphorylase"/>
    <property type="match status" value="1"/>
</dbReference>
<feature type="domain" description="3-deoxy-D-manno-octulosonic-acid transferase N-terminal" evidence="3">
    <location>
        <begin position="36"/>
        <end position="217"/>
    </location>
</feature>
<dbReference type="Pfam" id="PF04413">
    <property type="entry name" value="Glycos_transf_N"/>
    <property type="match status" value="1"/>
</dbReference>
<keyword evidence="2" id="KW-0472">Membrane</keyword>
<keyword evidence="2" id="KW-1133">Transmembrane helix</keyword>
<dbReference type="Gene3D" id="3.40.50.11720">
    <property type="entry name" value="3-Deoxy-D-manno-octulosonic-acid transferase, N-terminal domain"/>
    <property type="match status" value="1"/>
</dbReference>
<dbReference type="InterPro" id="IPR039901">
    <property type="entry name" value="Kdotransferase"/>
</dbReference>
<evidence type="ECO:0000256" key="2">
    <source>
        <dbReference type="SAM" id="Phobius"/>
    </source>
</evidence>
<dbReference type="GO" id="GO:0005886">
    <property type="term" value="C:plasma membrane"/>
    <property type="evidence" value="ECO:0007669"/>
    <property type="project" value="TreeGrafter"/>
</dbReference>
<dbReference type="GO" id="GO:0043842">
    <property type="term" value="F:Kdo transferase activity"/>
    <property type="evidence" value="ECO:0007669"/>
    <property type="project" value="UniProtKB-EC"/>
</dbReference>
<reference evidence="4" key="1">
    <citation type="submission" date="2018-06" db="EMBL/GenBank/DDBJ databases">
        <authorList>
            <person name="Zhirakovskaya E."/>
        </authorList>
    </citation>
    <scope>NUCLEOTIDE SEQUENCE</scope>
</reference>
<dbReference type="Gene3D" id="3.40.50.2000">
    <property type="entry name" value="Glycogen Phosphorylase B"/>
    <property type="match status" value="1"/>
</dbReference>
<protein>
    <submittedName>
        <fullName evidence="4">3-deoxy-D-manno-octulosonic acid transferase</fullName>
        <ecNumber evidence="4">2.4.99.12</ecNumber>
    </submittedName>
</protein>
<keyword evidence="2" id="KW-0812">Transmembrane</keyword>
<dbReference type="PANTHER" id="PTHR42755">
    <property type="entry name" value="3-DEOXY-MANNO-OCTULOSONATE CYTIDYLYLTRANSFERASE"/>
    <property type="match status" value="1"/>
</dbReference>
<gene>
    <name evidence="4" type="ORF">MNBD_DELTA04-1079</name>
</gene>
<name>A0A3B0UZ60_9ZZZZ</name>
<dbReference type="EC" id="2.4.99.12" evidence="4"/>
<evidence type="ECO:0000313" key="4">
    <source>
        <dbReference type="EMBL" id="VAW36555.1"/>
    </source>
</evidence>
<accession>A0A3B0UZ60</accession>
<dbReference type="AlphaFoldDB" id="A0A3B0UZ60"/>
<dbReference type="GO" id="GO:0009245">
    <property type="term" value="P:lipid A biosynthetic process"/>
    <property type="evidence" value="ECO:0007669"/>
    <property type="project" value="TreeGrafter"/>
</dbReference>
<feature type="transmembrane region" description="Helical" evidence="2">
    <location>
        <begin position="6"/>
        <end position="26"/>
    </location>
</feature>
<evidence type="ECO:0000259" key="3">
    <source>
        <dbReference type="Pfam" id="PF04413"/>
    </source>
</evidence>
<proteinExistence type="predicted"/>
<evidence type="ECO:0000256" key="1">
    <source>
        <dbReference type="ARBA" id="ARBA00022679"/>
    </source>
</evidence>
<keyword evidence="1 4" id="KW-0808">Transferase</keyword>
<dbReference type="EMBL" id="UOEY01000025">
    <property type="protein sequence ID" value="VAW36555.1"/>
    <property type="molecule type" value="Genomic_DNA"/>
</dbReference>